<keyword evidence="2" id="KW-0233">DNA recombination</keyword>
<dbReference type="GO" id="GO:0003677">
    <property type="term" value="F:DNA binding"/>
    <property type="evidence" value="ECO:0007669"/>
    <property type="project" value="UniProtKB-KW"/>
</dbReference>
<dbReference type="InterPro" id="IPR013762">
    <property type="entry name" value="Integrase-like_cat_sf"/>
</dbReference>
<keyword evidence="1" id="KW-0238">DNA-binding</keyword>
<reference evidence="5 6" key="1">
    <citation type="submission" date="2020-07" db="EMBL/GenBank/DDBJ databases">
        <title>Sequencing the genomes of 1000 actinobacteria strains.</title>
        <authorList>
            <person name="Klenk H.-P."/>
        </authorList>
    </citation>
    <scope>NUCLEOTIDE SEQUENCE [LARGE SCALE GENOMIC DNA]</scope>
    <source>
        <strain evidence="5 6">DSM 45975</strain>
    </source>
</reference>
<feature type="domain" description="Tyr recombinase" evidence="4">
    <location>
        <begin position="142"/>
        <end position="340"/>
    </location>
</feature>
<sequence length="344" mass="37296">MPQHSGQPADSDGPQIALFGPTASPEVRAELDAAARAHVDAGRNAATRRAYDSDRRAWNAYCSAFDIGQHELSVGTLVGFVEWLISHDAAPRTIERRVTGTRRSLRDDGVADLDIDDREIVAERQRQYQRALAEHGLRRGRGKARPITVAELRQLSRVLDDTLLGLRDRALLLVAFGMAARRSEVAGLWAADVAVADEGLVVTLRTSKTSDDDTDIAIPHGTSALTCPVRAWRAYRTALATHLGTEPTGRAFRRIDRHGRVLSGMSGQAVNLVLQRTATAAGLDLTRVSAHGLRAGLATEARRAGHDATTIATQGRWSPNGSALYGYLHIVERWDDNAVKGIGL</sequence>
<dbReference type="PROSITE" id="PS51898">
    <property type="entry name" value="TYR_RECOMBINASE"/>
    <property type="match status" value="1"/>
</dbReference>
<dbReference type="Gene3D" id="1.10.150.130">
    <property type="match status" value="1"/>
</dbReference>
<dbReference type="PANTHER" id="PTHR34605:SF4">
    <property type="entry name" value="DNA ADENINE METHYLTRANSFERASE"/>
    <property type="match status" value="1"/>
</dbReference>
<comment type="caution">
    <text evidence="5">The sequence shown here is derived from an EMBL/GenBank/DDBJ whole genome shotgun (WGS) entry which is preliminary data.</text>
</comment>
<dbReference type="SUPFAM" id="SSF47823">
    <property type="entry name" value="lambda integrase-like, N-terminal domain"/>
    <property type="match status" value="1"/>
</dbReference>
<name>A0A839DXI4_9PSEU</name>
<protein>
    <submittedName>
        <fullName evidence="5">Site-specific recombinase XerD</fullName>
    </submittedName>
</protein>
<dbReference type="InterPro" id="IPR052925">
    <property type="entry name" value="Phage_Integrase-like_Recomb"/>
</dbReference>
<feature type="region of interest" description="Disordered" evidence="3">
    <location>
        <begin position="1"/>
        <end position="20"/>
    </location>
</feature>
<gene>
    <name evidence="5" type="ORF">FHX42_001260</name>
</gene>
<dbReference type="PANTHER" id="PTHR34605">
    <property type="entry name" value="PHAGE_INTEGRASE DOMAIN-CONTAINING PROTEIN"/>
    <property type="match status" value="1"/>
</dbReference>
<dbReference type="GO" id="GO:0006310">
    <property type="term" value="P:DNA recombination"/>
    <property type="evidence" value="ECO:0007669"/>
    <property type="project" value="UniProtKB-KW"/>
</dbReference>
<evidence type="ECO:0000256" key="1">
    <source>
        <dbReference type="ARBA" id="ARBA00023125"/>
    </source>
</evidence>
<dbReference type="Proteomes" id="UP000569329">
    <property type="component" value="Unassembled WGS sequence"/>
</dbReference>
<evidence type="ECO:0000256" key="3">
    <source>
        <dbReference type="SAM" id="MobiDB-lite"/>
    </source>
</evidence>
<dbReference type="Pfam" id="PF00589">
    <property type="entry name" value="Phage_integrase"/>
    <property type="match status" value="1"/>
</dbReference>
<dbReference type="AlphaFoldDB" id="A0A839DXI4"/>
<dbReference type="Gene3D" id="1.10.443.10">
    <property type="entry name" value="Intergrase catalytic core"/>
    <property type="match status" value="1"/>
</dbReference>
<accession>A0A839DXI4</accession>
<dbReference type="InterPro" id="IPR011010">
    <property type="entry name" value="DNA_brk_join_enz"/>
</dbReference>
<evidence type="ECO:0000256" key="2">
    <source>
        <dbReference type="ARBA" id="ARBA00023172"/>
    </source>
</evidence>
<dbReference type="EMBL" id="JACGWZ010000001">
    <property type="protein sequence ID" value="MBA8823931.1"/>
    <property type="molecule type" value="Genomic_DNA"/>
</dbReference>
<evidence type="ECO:0000313" key="6">
    <source>
        <dbReference type="Proteomes" id="UP000569329"/>
    </source>
</evidence>
<dbReference type="GO" id="GO:0015074">
    <property type="term" value="P:DNA integration"/>
    <property type="evidence" value="ECO:0007669"/>
    <property type="project" value="InterPro"/>
</dbReference>
<proteinExistence type="predicted"/>
<dbReference type="SUPFAM" id="SSF56349">
    <property type="entry name" value="DNA breaking-rejoining enzymes"/>
    <property type="match status" value="1"/>
</dbReference>
<organism evidence="5 6">
    <name type="scientific">Halosaccharopolyspora lacisalsi</name>
    <dbReference type="NCBI Taxonomy" id="1000566"/>
    <lineage>
        <taxon>Bacteria</taxon>
        <taxon>Bacillati</taxon>
        <taxon>Actinomycetota</taxon>
        <taxon>Actinomycetes</taxon>
        <taxon>Pseudonocardiales</taxon>
        <taxon>Pseudonocardiaceae</taxon>
        <taxon>Halosaccharopolyspora</taxon>
    </lineage>
</organism>
<evidence type="ECO:0000259" key="4">
    <source>
        <dbReference type="PROSITE" id="PS51898"/>
    </source>
</evidence>
<dbReference type="InterPro" id="IPR002104">
    <property type="entry name" value="Integrase_catalytic"/>
</dbReference>
<evidence type="ECO:0000313" key="5">
    <source>
        <dbReference type="EMBL" id="MBA8823931.1"/>
    </source>
</evidence>
<dbReference type="RefSeq" id="WP_182543130.1">
    <property type="nucleotide sequence ID" value="NZ_JACGWZ010000001.1"/>
</dbReference>
<dbReference type="InterPro" id="IPR010998">
    <property type="entry name" value="Integrase_recombinase_N"/>
</dbReference>
<keyword evidence="6" id="KW-1185">Reference proteome</keyword>